<accession>A0A8H4WAP8</accession>
<dbReference type="Proteomes" id="UP000566819">
    <property type="component" value="Unassembled WGS sequence"/>
</dbReference>
<comment type="subcellular location">
    <subcellularLocation>
        <location evidence="1">Membrane</location>
        <topology evidence="1">Single-pass membrane protein</topology>
    </subcellularLocation>
</comment>
<evidence type="ECO:0000256" key="1">
    <source>
        <dbReference type="ARBA" id="ARBA00004167"/>
    </source>
</evidence>
<keyword evidence="6" id="KW-1185">Reference proteome</keyword>
<dbReference type="GO" id="GO:0016757">
    <property type="term" value="F:glycosyltransferase activity"/>
    <property type="evidence" value="ECO:0007669"/>
    <property type="project" value="TreeGrafter"/>
</dbReference>
<proteinExistence type="predicted"/>
<dbReference type="EMBL" id="JAAMPI010000036">
    <property type="protein sequence ID" value="KAF4637094.1"/>
    <property type="molecule type" value="Genomic_DNA"/>
</dbReference>
<keyword evidence="2 4" id="KW-0812">Transmembrane</keyword>
<feature type="transmembrane region" description="Helical" evidence="4">
    <location>
        <begin position="12"/>
        <end position="34"/>
    </location>
</feature>
<keyword evidence="3 4" id="KW-1133">Transmembrane helix</keyword>
<organism evidence="5 6">
    <name type="scientific">Cudoniella acicularis</name>
    <dbReference type="NCBI Taxonomy" id="354080"/>
    <lineage>
        <taxon>Eukaryota</taxon>
        <taxon>Fungi</taxon>
        <taxon>Dikarya</taxon>
        <taxon>Ascomycota</taxon>
        <taxon>Pezizomycotina</taxon>
        <taxon>Leotiomycetes</taxon>
        <taxon>Helotiales</taxon>
        <taxon>Tricladiaceae</taxon>
        <taxon>Cudoniella</taxon>
    </lineage>
</organism>
<reference evidence="5 6" key="1">
    <citation type="submission" date="2020-03" db="EMBL/GenBank/DDBJ databases">
        <title>Draft Genome Sequence of Cudoniella acicularis.</title>
        <authorList>
            <person name="Buettner E."/>
            <person name="Kellner H."/>
        </authorList>
    </citation>
    <scope>NUCLEOTIDE SEQUENCE [LARGE SCALE GENOMIC DNA]</scope>
    <source>
        <strain evidence="5 6">DSM 108380</strain>
    </source>
</reference>
<dbReference type="PANTHER" id="PTHR21461:SF69">
    <property type="entry name" value="GLYCOSYLTRANSFERASE FAMILY 92 PROTEIN"/>
    <property type="match status" value="1"/>
</dbReference>
<protein>
    <recommendedName>
        <fullName evidence="7">Glycosyltransferase family 92 protein</fullName>
    </recommendedName>
</protein>
<dbReference type="GO" id="GO:0005737">
    <property type="term" value="C:cytoplasm"/>
    <property type="evidence" value="ECO:0007669"/>
    <property type="project" value="TreeGrafter"/>
</dbReference>
<evidence type="ECO:0008006" key="7">
    <source>
        <dbReference type="Google" id="ProtNLM"/>
    </source>
</evidence>
<evidence type="ECO:0000313" key="6">
    <source>
        <dbReference type="Proteomes" id="UP000566819"/>
    </source>
</evidence>
<evidence type="ECO:0000256" key="2">
    <source>
        <dbReference type="ARBA" id="ARBA00022692"/>
    </source>
</evidence>
<dbReference type="GO" id="GO:0016020">
    <property type="term" value="C:membrane"/>
    <property type="evidence" value="ECO:0007669"/>
    <property type="project" value="UniProtKB-SubCell"/>
</dbReference>
<keyword evidence="4" id="KW-0472">Membrane</keyword>
<evidence type="ECO:0000256" key="3">
    <source>
        <dbReference type="ARBA" id="ARBA00022989"/>
    </source>
</evidence>
<gene>
    <name evidence="5" type="ORF">G7Y89_g998</name>
</gene>
<dbReference type="Pfam" id="PF13704">
    <property type="entry name" value="Glyco_tranf_2_4"/>
    <property type="match status" value="1"/>
</dbReference>
<evidence type="ECO:0000313" key="5">
    <source>
        <dbReference type="EMBL" id="KAF4637094.1"/>
    </source>
</evidence>
<dbReference type="PANTHER" id="PTHR21461">
    <property type="entry name" value="GLYCOSYLTRANSFERASE FAMILY 92 PROTEIN"/>
    <property type="match status" value="1"/>
</dbReference>
<dbReference type="AlphaFoldDB" id="A0A8H4WAP8"/>
<sequence length="353" mass="40541">MLLRYKLDAVPRNWGLAAGFFTILVTFHFIFLAISPYGVDELQLSGAEANLSTTKTDYSIYNPLKNVLGSKEPAKAYAPPSTNYSAMYPPPSDEEYVAICLAVRGQHADLPEFMTHHYHHLGIRRFYIMDDGSEPPLSTYDDYGIPRKHITFHYYNRTTDHVPDMQDHIYNSCMNLWRNEHTWMAFLDADEMLEMTGEEDLTTLLKRLEKNRMIGALAVQWQTHTSNGLLKRPISARKGFTDCIWDGTPTHNQMYKSIVKTEFHNGHNHVHQAFLTDNTLTVGEDGLNVPLAARNPITRNRIALHHYALKSREEYEEKIARSNAMDQPKDWSFWESVEGMGGVPCFEMSTYDP</sequence>
<comment type="caution">
    <text evidence="5">The sequence shown here is derived from an EMBL/GenBank/DDBJ whole genome shotgun (WGS) entry which is preliminary data.</text>
</comment>
<dbReference type="OrthoDB" id="2526284at2759"/>
<evidence type="ECO:0000256" key="4">
    <source>
        <dbReference type="SAM" id="Phobius"/>
    </source>
</evidence>
<name>A0A8H4WAP8_9HELO</name>